<name>A0A8H3FWF3_9LECA</name>
<sequence length="305" mass="32402">MAPHLRSHDTMPPFSRIAAVTGANKGIGLAIVRNLALQYPSSAFNNGPLLIYLCARDKKRGEDAVQALEGDAQLKKAKALARDGGLTTVRYHGLDISRTKSIVDFAGFLEKEHPEGIDMVVNNAGIAMDGFDINVVKETLQCNYYGTLTATRSLLPLIRPGGRLVNLSSMVGHLNSKYSAAIRTAFADSRTVDDVTALMEAFTAAVAEGKEKELGWPSAAYAVSKSGVTGMTRAVALEVQQAGGTGKGTSVLVNSCCPGYVDTDMTKHNGSKTVDEGAQTPVLLVCGDVGGRGGEFWQHESVIEW</sequence>
<dbReference type="InterPro" id="IPR002347">
    <property type="entry name" value="SDR_fam"/>
</dbReference>
<comment type="caution">
    <text evidence="5">The sequence shown here is derived from an EMBL/GenBank/DDBJ whole genome shotgun (WGS) entry which is preliminary data.</text>
</comment>
<evidence type="ECO:0000313" key="6">
    <source>
        <dbReference type="Proteomes" id="UP000664534"/>
    </source>
</evidence>
<dbReference type="Pfam" id="PF00106">
    <property type="entry name" value="adh_short"/>
    <property type="match status" value="2"/>
</dbReference>
<dbReference type="AlphaFoldDB" id="A0A8H3FWF3"/>
<proteinExistence type="inferred from homology"/>
<dbReference type="Gene3D" id="3.40.50.720">
    <property type="entry name" value="NAD(P)-binding Rossmann-like Domain"/>
    <property type="match status" value="1"/>
</dbReference>
<keyword evidence="3" id="KW-0560">Oxidoreductase</keyword>
<dbReference type="PANTHER" id="PTHR43963:SF6">
    <property type="entry name" value="CHAIN DEHYDROGENASE FAMILY PROTEIN, PUTATIVE (AFU_ORTHOLOGUE AFUA_3G15350)-RELATED"/>
    <property type="match status" value="1"/>
</dbReference>
<evidence type="ECO:0000256" key="4">
    <source>
        <dbReference type="RuleBase" id="RU000363"/>
    </source>
</evidence>
<protein>
    <recommendedName>
        <fullName evidence="7">Carbonyl reductase</fullName>
    </recommendedName>
</protein>
<comment type="similarity">
    <text evidence="1 4">Belongs to the short-chain dehydrogenases/reductases (SDR) family.</text>
</comment>
<evidence type="ECO:0000256" key="1">
    <source>
        <dbReference type="ARBA" id="ARBA00006484"/>
    </source>
</evidence>
<dbReference type="SUPFAM" id="SSF51735">
    <property type="entry name" value="NAD(P)-binding Rossmann-fold domains"/>
    <property type="match status" value="1"/>
</dbReference>
<evidence type="ECO:0000313" key="5">
    <source>
        <dbReference type="EMBL" id="CAF9932193.1"/>
    </source>
</evidence>
<organism evidence="5 6">
    <name type="scientific">Imshaugia aleurites</name>
    <dbReference type="NCBI Taxonomy" id="172621"/>
    <lineage>
        <taxon>Eukaryota</taxon>
        <taxon>Fungi</taxon>
        <taxon>Dikarya</taxon>
        <taxon>Ascomycota</taxon>
        <taxon>Pezizomycotina</taxon>
        <taxon>Lecanoromycetes</taxon>
        <taxon>OSLEUM clade</taxon>
        <taxon>Lecanoromycetidae</taxon>
        <taxon>Lecanorales</taxon>
        <taxon>Lecanorineae</taxon>
        <taxon>Parmeliaceae</taxon>
        <taxon>Imshaugia</taxon>
    </lineage>
</organism>
<dbReference type="InterPro" id="IPR036291">
    <property type="entry name" value="NAD(P)-bd_dom_sf"/>
</dbReference>
<dbReference type="EMBL" id="CAJPDT010000064">
    <property type="protein sequence ID" value="CAF9932193.1"/>
    <property type="molecule type" value="Genomic_DNA"/>
</dbReference>
<keyword evidence="6" id="KW-1185">Reference proteome</keyword>
<dbReference type="Proteomes" id="UP000664534">
    <property type="component" value="Unassembled WGS sequence"/>
</dbReference>
<keyword evidence="2" id="KW-0521">NADP</keyword>
<evidence type="ECO:0000256" key="2">
    <source>
        <dbReference type="ARBA" id="ARBA00022857"/>
    </source>
</evidence>
<dbReference type="PRINTS" id="PR00081">
    <property type="entry name" value="GDHRDH"/>
</dbReference>
<dbReference type="PRINTS" id="PR00080">
    <property type="entry name" value="SDRFAMILY"/>
</dbReference>
<reference evidence="5" key="1">
    <citation type="submission" date="2021-03" db="EMBL/GenBank/DDBJ databases">
        <authorList>
            <person name="Tagirdzhanova G."/>
        </authorList>
    </citation>
    <scope>NUCLEOTIDE SEQUENCE</scope>
</reference>
<accession>A0A8H3FWF3</accession>
<dbReference type="OrthoDB" id="1933717at2759"/>
<dbReference type="PANTHER" id="PTHR43963">
    <property type="entry name" value="CARBONYL REDUCTASE 1-RELATED"/>
    <property type="match status" value="1"/>
</dbReference>
<evidence type="ECO:0000256" key="3">
    <source>
        <dbReference type="ARBA" id="ARBA00023002"/>
    </source>
</evidence>
<evidence type="ECO:0008006" key="7">
    <source>
        <dbReference type="Google" id="ProtNLM"/>
    </source>
</evidence>
<gene>
    <name evidence="5" type="ORF">IMSHALPRED_008827</name>
</gene>
<dbReference type="GO" id="GO:0016491">
    <property type="term" value="F:oxidoreductase activity"/>
    <property type="evidence" value="ECO:0007669"/>
    <property type="project" value="UniProtKB-KW"/>
</dbReference>